<dbReference type="InterPro" id="IPR000305">
    <property type="entry name" value="GIY-YIG_endonuc"/>
</dbReference>
<dbReference type="Proteomes" id="UP000229334">
    <property type="component" value="Unassembled WGS sequence"/>
</dbReference>
<evidence type="ECO:0000256" key="1">
    <source>
        <dbReference type="ARBA" id="ARBA00007435"/>
    </source>
</evidence>
<dbReference type="SUPFAM" id="SSF82771">
    <property type="entry name" value="GIY-YIG endonuclease"/>
    <property type="match status" value="1"/>
</dbReference>
<dbReference type="PROSITE" id="PS50164">
    <property type="entry name" value="GIY_YIG"/>
    <property type="match status" value="1"/>
</dbReference>
<dbReference type="Gene3D" id="3.40.1440.10">
    <property type="entry name" value="GIY-YIG endonuclease"/>
    <property type="match status" value="1"/>
</dbReference>
<feature type="domain" description="GIY-YIG" evidence="2">
    <location>
        <begin position="1"/>
        <end position="75"/>
    </location>
</feature>
<accession>A0A2H0BN26</accession>
<dbReference type="InterPro" id="IPR050190">
    <property type="entry name" value="UPF0213_domain"/>
</dbReference>
<evidence type="ECO:0000313" key="4">
    <source>
        <dbReference type="Proteomes" id="UP000229334"/>
    </source>
</evidence>
<dbReference type="InterPro" id="IPR035901">
    <property type="entry name" value="GIY-YIG_endonuc_sf"/>
</dbReference>
<proteinExistence type="inferred from homology"/>
<comment type="similarity">
    <text evidence="1">Belongs to the UPF0213 family.</text>
</comment>
<dbReference type="PANTHER" id="PTHR34477">
    <property type="entry name" value="UPF0213 PROTEIN YHBQ"/>
    <property type="match status" value="1"/>
</dbReference>
<sequence length="117" mass="13934">MAFVYILKSKVYQKSYVGSTTDLNRRLVEHNSGKHYFTKRYMPWEIIYSEEFSNLSEARSREKYFKTSAGRRYMKKTYLFRGSSSASWRSRIGLLCVIIYRCSLFTLYTILSIRSCI</sequence>
<evidence type="ECO:0000313" key="3">
    <source>
        <dbReference type="EMBL" id="PIP58440.1"/>
    </source>
</evidence>
<protein>
    <recommendedName>
        <fullName evidence="2">GIY-YIG domain-containing protein</fullName>
    </recommendedName>
</protein>
<dbReference type="Pfam" id="PF01541">
    <property type="entry name" value="GIY-YIG"/>
    <property type="match status" value="1"/>
</dbReference>
<gene>
    <name evidence="3" type="ORF">COX02_00300</name>
</gene>
<dbReference type="CDD" id="cd10449">
    <property type="entry name" value="GIY-YIG_SLX1_like"/>
    <property type="match status" value="1"/>
</dbReference>
<dbReference type="AlphaFoldDB" id="A0A2H0BN26"/>
<reference evidence="3 4" key="1">
    <citation type="submission" date="2017-09" db="EMBL/GenBank/DDBJ databases">
        <title>Depth-based differentiation of microbial function through sediment-hosted aquifers and enrichment of novel symbionts in the deep terrestrial subsurface.</title>
        <authorList>
            <person name="Probst A.J."/>
            <person name="Ladd B."/>
            <person name="Jarett J.K."/>
            <person name="Geller-Mcgrath D.E."/>
            <person name="Sieber C.M."/>
            <person name="Emerson J.B."/>
            <person name="Anantharaman K."/>
            <person name="Thomas B.C."/>
            <person name="Malmstrom R."/>
            <person name="Stieglmeier M."/>
            <person name="Klingl A."/>
            <person name="Woyke T."/>
            <person name="Ryan C.M."/>
            <person name="Banfield J.F."/>
        </authorList>
    </citation>
    <scope>NUCLEOTIDE SEQUENCE [LARGE SCALE GENOMIC DNA]</scope>
    <source>
        <strain evidence="3">CG22_combo_CG10-13_8_21_14_all_37_9</strain>
    </source>
</reference>
<dbReference type="EMBL" id="PCSX01000007">
    <property type="protein sequence ID" value="PIP58440.1"/>
    <property type="molecule type" value="Genomic_DNA"/>
</dbReference>
<organism evidence="3 4">
    <name type="scientific">Candidatus Vogelbacteria bacterium CG22_combo_CG10-13_8_21_14_all_37_9</name>
    <dbReference type="NCBI Taxonomy" id="1975046"/>
    <lineage>
        <taxon>Bacteria</taxon>
        <taxon>Candidatus Vogeliibacteriota</taxon>
    </lineage>
</organism>
<dbReference type="PANTHER" id="PTHR34477:SF1">
    <property type="entry name" value="UPF0213 PROTEIN YHBQ"/>
    <property type="match status" value="1"/>
</dbReference>
<name>A0A2H0BN26_9BACT</name>
<comment type="caution">
    <text evidence="3">The sequence shown here is derived from an EMBL/GenBank/DDBJ whole genome shotgun (WGS) entry which is preliminary data.</text>
</comment>
<evidence type="ECO:0000259" key="2">
    <source>
        <dbReference type="PROSITE" id="PS50164"/>
    </source>
</evidence>